<accession>A0A5R8QDQ6</accession>
<evidence type="ECO:0000313" key="1">
    <source>
        <dbReference type="EMBL" id="TLG75387.1"/>
    </source>
</evidence>
<proteinExistence type="predicted"/>
<dbReference type="RefSeq" id="WP_138190594.1">
    <property type="nucleotide sequence ID" value="NZ_VBWP01000003.1"/>
</dbReference>
<keyword evidence="2" id="KW-1185">Reference proteome</keyword>
<comment type="caution">
    <text evidence="1">The sequence shown here is derived from an EMBL/GenBank/DDBJ whole genome shotgun (WGS) entry which is preliminary data.</text>
</comment>
<reference evidence="1 2" key="1">
    <citation type="submission" date="2019-05" db="EMBL/GenBank/DDBJ databases">
        <title>Culicoidintestinum kansasii gen. nov., sp. nov. from the gastrointestinal tract of the biting midge, Culicoides sonorensis.</title>
        <authorList>
            <person name="Neupane S."/>
            <person name="Ghosh A."/>
            <person name="Gunther S."/>
            <person name="Martin K."/>
            <person name="Zurek L."/>
        </authorList>
    </citation>
    <scope>NUCLEOTIDE SEQUENCE [LARGE SCALE GENOMIC DNA]</scope>
    <source>
        <strain evidence="1 2">CS-1</strain>
    </source>
</reference>
<evidence type="ECO:0000313" key="2">
    <source>
        <dbReference type="Proteomes" id="UP000306912"/>
    </source>
</evidence>
<dbReference type="EMBL" id="VBWP01000003">
    <property type="protein sequence ID" value="TLG75387.1"/>
    <property type="molecule type" value="Genomic_DNA"/>
</dbReference>
<name>A0A5R8QDQ6_9FIRM</name>
<gene>
    <name evidence="1" type="ORF">FEZ08_04885</name>
</gene>
<dbReference type="AlphaFoldDB" id="A0A5R8QDQ6"/>
<dbReference type="InParanoid" id="A0A5R8QDQ6"/>
<dbReference type="Proteomes" id="UP000306912">
    <property type="component" value="Unassembled WGS sequence"/>
</dbReference>
<sequence length="113" mass="13057">MTNEIKKNGKIIDELVTYFLKKGHHQLRMDVNYSDAQTIITIWLDHVAAEELALIRECLTQGRDFAMEEYGWELMGESEVSAELNLVGMCIDEVEIDHVDENIIAIKLIRQHI</sequence>
<dbReference type="OrthoDB" id="9794280at2"/>
<protein>
    <submittedName>
        <fullName evidence="1">Uncharacterized protein</fullName>
    </submittedName>
</protein>
<organism evidence="1 2">
    <name type="scientific">Culicoidibacter larvae</name>
    <dbReference type="NCBI Taxonomy" id="2579976"/>
    <lineage>
        <taxon>Bacteria</taxon>
        <taxon>Bacillati</taxon>
        <taxon>Bacillota</taxon>
        <taxon>Culicoidibacteria</taxon>
        <taxon>Culicoidibacterales</taxon>
        <taxon>Culicoidibacteraceae</taxon>
        <taxon>Culicoidibacter</taxon>
    </lineage>
</organism>